<dbReference type="AlphaFoldDB" id="A0A7W6G5D5"/>
<dbReference type="Pfam" id="PF05713">
    <property type="entry name" value="MobC"/>
    <property type="match status" value="1"/>
</dbReference>
<evidence type="ECO:0000259" key="1">
    <source>
        <dbReference type="Pfam" id="PF05713"/>
    </source>
</evidence>
<protein>
    <recommendedName>
        <fullName evidence="1">Bacterial mobilisation domain-containing protein</fullName>
    </recommendedName>
</protein>
<evidence type="ECO:0000313" key="2">
    <source>
        <dbReference type="EMBL" id="MBB3948426.1"/>
    </source>
</evidence>
<feature type="domain" description="Bacterial mobilisation" evidence="1">
    <location>
        <begin position="114"/>
        <end position="160"/>
    </location>
</feature>
<dbReference type="InterPro" id="IPR008687">
    <property type="entry name" value="MobC"/>
</dbReference>
<dbReference type="RefSeq" id="WP_183897757.1">
    <property type="nucleotide sequence ID" value="NZ_JACIDV010000018.1"/>
</dbReference>
<comment type="caution">
    <text evidence="2">The sequence shown here is derived from an EMBL/GenBank/DDBJ whole genome shotgun (WGS) entry which is preliminary data.</text>
</comment>
<proteinExistence type="predicted"/>
<dbReference type="EMBL" id="JACIDV010000018">
    <property type="protein sequence ID" value="MBB3948426.1"/>
    <property type="molecule type" value="Genomic_DNA"/>
</dbReference>
<dbReference type="Proteomes" id="UP000565286">
    <property type="component" value="Unassembled WGS sequence"/>
</dbReference>
<keyword evidence="3" id="KW-1185">Reference proteome</keyword>
<sequence>MKLLGTHVDDDIAERFSALAKAHGGKSALLRRLVSMAVDGQGDGKAPSLPDPHGRAVHLSVRLSENEVSAVRKAAAERSMKPSQWLRSVVRVRLGSGAQFSVGELHEIRALVNQVRKVGVNLNQITRAVNEARREGGSFSVDAKAVDAARDEVSKAITALHLMARGNVRSWEGSGNEE</sequence>
<name>A0A7W6G5D5_9HYPH</name>
<gene>
    <name evidence="2" type="ORF">GGQ73_004413</name>
</gene>
<evidence type="ECO:0000313" key="3">
    <source>
        <dbReference type="Proteomes" id="UP000565286"/>
    </source>
</evidence>
<accession>A0A7W6G5D5</accession>
<reference evidence="2 3" key="1">
    <citation type="submission" date="2020-08" db="EMBL/GenBank/DDBJ databases">
        <title>Genomic Encyclopedia of Type Strains, Phase IV (KMG-IV): sequencing the most valuable type-strain genomes for metagenomic binning, comparative biology and taxonomic classification.</title>
        <authorList>
            <person name="Goeker M."/>
        </authorList>
    </citation>
    <scope>NUCLEOTIDE SEQUENCE [LARGE SCALE GENOMIC DNA]</scope>
    <source>
        <strain evidence="2 3">DSM 26438</strain>
    </source>
</reference>
<organism evidence="2 3">
    <name type="scientific">Rhizobium skierniewicense</name>
    <dbReference type="NCBI Taxonomy" id="984260"/>
    <lineage>
        <taxon>Bacteria</taxon>
        <taxon>Pseudomonadati</taxon>
        <taxon>Pseudomonadota</taxon>
        <taxon>Alphaproteobacteria</taxon>
        <taxon>Hyphomicrobiales</taxon>
        <taxon>Rhizobiaceae</taxon>
        <taxon>Rhizobium/Agrobacterium group</taxon>
        <taxon>Rhizobium</taxon>
    </lineage>
</organism>